<dbReference type="AlphaFoldDB" id="A0A136IRS3"/>
<proteinExistence type="predicted"/>
<keyword evidence="3" id="KW-1185">Reference proteome</keyword>
<name>A0A136IRS3_9PEZI</name>
<dbReference type="Proteomes" id="UP000070501">
    <property type="component" value="Unassembled WGS sequence"/>
</dbReference>
<feature type="compositionally biased region" description="Polar residues" evidence="1">
    <location>
        <begin position="451"/>
        <end position="467"/>
    </location>
</feature>
<feature type="compositionally biased region" description="Basic and acidic residues" evidence="1">
    <location>
        <begin position="294"/>
        <end position="331"/>
    </location>
</feature>
<sequence length="588" mass="64486">MAPHLNEPERLLILEPFPELPSAEVQIALLEQYSRLSSSAHAQEISREVRPEEIPLPKPPPDEQDVLADVQSKNTTLSLPQARVHQHETLSPVGVPTSPTQVDLTDPTGSTRARRLNLFHTGANRHSYIVESRLPEGIADLQFSLPTESTIKEEEDGSIFDGPTSVKKSPHKNDSHGSGPPARGSSFNVMTARVPDSSKVYETIHSAKSKATTKSESTSDHQGPSTSTLSPSHGQSDAIDAMVLKCGGNLALFHQEDEKRRSELRAILGKNANGLQRAASTPHHFTRPQKAQKKAQEVPSREEQQEIARQEHIARERQKTLDMLRGKRADATPETPSPPQPARSGFRPPPALDIQLATDLARRNTVVVLTPRSAIVREDFASEPDAGSDKELSEIDSSGYSLDINFRDSDFLDDAEAVKISRVSQAPALITIHGPSSKANTATITPAATNEGTAQQADMPGYSNSNVKRSRSSPKQIAREKSESNLRFPIRRANTTMRASDDAAAKLRAKKLAAAESANYDARAPQREHSKKIAERLDATREEAEAAVAAAEADSKKMKTTPYPHELARLVEEAAMEKRRKKLPSFWW</sequence>
<organism evidence="2 3">
    <name type="scientific">Microdochium bolleyi</name>
    <dbReference type="NCBI Taxonomy" id="196109"/>
    <lineage>
        <taxon>Eukaryota</taxon>
        <taxon>Fungi</taxon>
        <taxon>Dikarya</taxon>
        <taxon>Ascomycota</taxon>
        <taxon>Pezizomycotina</taxon>
        <taxon>Sordariomycetes</taxon>
        <taxon>Xylariomycetidae</taxon>
        <taxon>Xylariales</taxon>
        <taxon>Microdochiaceae</taxon>
        <taxon>Microdochium</taxon>
    </lineage>
</organism>
<evidence type="ECO:0000313" key="3">
    <source>
        <dbReference type="Proteomes" id="UP000070501"/>
    </source>
</evidence>
<dbReference type="EMBL" id="KQ964262">
    <property type="protein sequence ID" value="KXJ87429.1"/>
    <property type="molecule type" value="Genomic_DNA"/>
</dbReference>
<feature type="compositionally biased region" description="Polar residues" evidence="1">
    <location>
        <begin position="97"/>
        <end position="109"/>
    </location>
</feature>
<dbReference type="InParanoid" id="A0A136IRS3"/>
<feature type="region of interest" description="Disordered" evidence="1">
    <location>
        <begin position="538"/>
        <end position="563"/>
    </location>
</feature>
<feature type="compositionally biased region" description="Pro residues" evidence="1">
    <location>
        <begin position="335"/>
        <end position="351"/>
    </location>
</feature>
<evidence type="ECO:0000256" key="1">
    <source>
        <dbReference type="SAM" id="MobiDB-lite"/>
    </source>
</evidence>
<reference evidence="3" key="1">
    <citation type="submission" date="2016-02" db="EMBL/GenBank/DDBJ databases">
        <title>Draft genome sequence of Microdochium bolleyi, a fungal endophyte of beachgrass.</title>
        <authorList>
            <consortium name="DOE Joint Genome Institute"/>
            <person name="David A.S."/>
            <person name="May G."/>
            <person name="Haridas S."/>
            <person name="Lim J."/>
            <person name="Wang M."/>
            <person name="Labutti K."/>
            <person name="Lipzen A."/>
            <person name="Barry K."/>
            <person name="Grigoriev I.V."/>
        </authorList>
    </citation>
    <scope>NUCLEOTIDE SEQUENCE [LARGE SCALE GENOMIC DNA]</scope>
    <source>
        <strain evidence="3">J235TASD1</strain>
    </source>
</reference>
<feature type="compositionally biased region" description="Polar residues" evidence="1">
    <location>
        <begin position="220"/>
        <end position="235"/>
    </location>
</feature>
<feature type="compositionally biased region" description="Basic residues" evidence="1">
    <location>
        <begin position="284"/>
        <end position="293"/>
    </location>
</feature>
<feature type="region of interest" description="Disordered" evidence="1">
    <location>
        <begin position="149"/>
        <end position="188"/>
    </location>
</feature>
<feature type="region of interest" description="Disordered" evidence="1">
    <location>
        <begin position="273"/>
        <end position="351"/>
    </location>
</feature>
<feature type="region of interest" description="Disordered" evidence="1">
    <location>
        <begin position="82"/>
        <end position="109"/>
    </location>
</feature>
<feature type="compositionally biased region" description="Basic and acidic residues" evidence="1">
    <location>
        <begin position="44"/>
        <end position="55"/>
    </location>
</feature>
<protein>
    <submittedName>
        <fullName evidence="2">Uncharacterized protein</fullName>
    </submittedName>
</protein>
<accession>A0A136IRS3</accession>
<feature type="region of interest" description="Disordered" evidence="1">
    <location>
        <begin position="449"/>
        <end position="487"/>
    </location>
</feature>
<dbReference type="OrthoDB" id="10680858at2759"/>
<evidence type="ECO:0000313" key="2">
    <source>
        <dbReference type="EMBL" id="KXJ87429.1"/>
    </source>
</evidence>
<feature type="region of interest" description="Disordered" evidence="1">
    <location>
        <begin position="205"/>
        <end position="235"/>
    </location>
</feature>
<feature type="region of interest" description="Disordered" evidence="1">
    <location>
        <begin position="41"/>
        <end position="62"/>
    </location>
</feature>
<gene>
    <name evidence="2" type="ORF">Micbo1qcDRAFT_178929</name>
</gene>